<dbReference type="AlphaFoldDB" id="A0A9E7FYY5"/>
<accession>A0A9E7FYY5</accession>
<evidence type="ECO:0000313" key="2">
    <source>
        <dbReference type="Proteomes" id="UP001055439"/>
    </source>
</evidence>
<organism evidence="1 2">
    <name type="scientific">Musa troglodytarum</name>
    <name type="common">fe'i banana</name>
    <dbReference type="NCBI Taxonomy" id="320322"/>
    <lineage>
        <taxon>Eukaryota</taxon>
        <taxon>Viridiplantae</taxon>
        <taxon>Streptophyta</taxon>
        <taxon>Embryophyta</taxon>
        <taxon>Tracheophyta</taxon>
        <taxon>Spermatophyta</taxon>
        <taxon>Magnoliopsida</taxon>
        <taxon>Liliopsida</taxon>
        <taxon>Zingiberales</taxon>
        <taxon>Musaceae</taxon>
        <taxon>Musa</taxon>
    </lineage>
</organism>
<name>A0A9E7FYY5_9LILI</name>
<sequence length="59" mass="6719">MQGEQLRQKDTPTQLFYLLICATAFGKNSASYNRRFRISMPDRSDYVTNDGAKEKVVTG</sequence>
<evidence type="ECO:0000313" key="1">
    <source>
        <dbReference type="EMBL" id="URE04975.1"/>
    </source>
</evidence>
<gene>
    <name evidence="1" type="ORF">MUK42_00659</name>
</gene>
<dbReference type="EMBL" id="CP097507">
    <property type="protein sequence ID" value="URE04975.1"/>
    <property type="molecule type" value="Genomic_DNA"/>
</dbReference>
<reference evidence="1" key="1">
    <citation type="submission" date="2022-05" db="EMBL/GenBank/DDBJ databases">
        <title>The Musa troglodytarum L. genome provides insights into the mechanism of non-climacteric behaviour and enrichment of carotenoids.</title>
        <authorList>
            <person name="Wang J."/>
        </authorList>
    </citation>
    <scope>NUCLEOTIDE SEQUENCE</scope>
    <source>
        <tissue evidence="1">Leaf</tissue>
    </source>
</reference>
<proteinExistence type="predicted"/>
<keyword evidence="2" id="KW-1185">Reference proteome</keyword>
<protein>
    <submittedName>
        <fullName evidence="1">Uncharacterized protein</fullName>
    </submittedName>
</protein>
<dbReference type="Proteomes" id="UP001055439">
    <property type="component" value="Chromosome 5"/>
</dbReference>